<proteinExistence type="predicted"/>
<reference evidence="2" key="1">
    <citation type="submission" date="2018-11" db="EMBL/GenBank/DDBJ databases">
        <authorList>
            <consortium name="Genoscope - CEA"/>
            <person name="William W."/>
        </authorList>
    </citation>
    <scope>NUCLEOTIDE SEQUENCE</scope>
</reference>
<keyword evidence="1" id="KW-0472">Membrane</keyword>
<organism evidence="2">
    <name type="scientific">Brassica oleracea</name>
    <name type="common">Wild cabbage</name>
    <dbReference type="NCBI Taxonomy" id="3712"/>
    <lineage>
        <taxon>Eukaryota</taxon>
        <taxon>Viridiplantae</taxon>
        <taxon>Streptophyta</taxon>
        <taxon>Embryophyta</taxon>
        <taxon>Tracheophyta</taxon>
        <taxon>Spermatophyta</taxon>
        <taxon>Magnoliopsida</taxon>
        <taxon>eudicotyledons</taxon>
        <taxon>Gunneridae</taxon>
        <taxon>Pentapetalae</taxon>
        <taxon>rosids</taxon>
        <taxon>malvids</taxon>
        <taxon>Brassicales</taxon>
        <taxon>Brassicaceae</taxon>
        <taxon>Brassiceae</taxon>
        <taxon>Brassica</taxon>
    </lineage>
</organism>
<sequence length="68" mass="7701">MSLDILGSPHTYWGHGTNLEYPCHLAMPRIITWILVLIQIILLMAPFTGSLHLHIVFVFVLLNECSSL</sequence>
<accession>A0A3P6FUH3</accession>
<keyword evidence="1" id="KW-0812">Transmembrane</keyword>
<evidence type="ECO:0000256" key="1">
    <source>
        <dbReference type="SAM" id="Phobius"/>
    </source>
</evidence>
<name>A0A3P6FUH3_BRAOL</name>
<dbReference type="EMBL" id="LR031877">
    <property type="protein sequence ID" value="VDD46049.1"/>
    <property type="molecule type" value="Genomic_DNA"/>
</dbReference>
<evidence type="ECO:0000313" key="2">
    <source>
        <dbReference type="EMBL" id="VDD46049.1"/>
    </source>
</evidence>
<dbReference type="AlphaFoldDB" id="A0A3P6FUH3"/>
<keyword evidence="1" id="KW-1133">Transmembrane helix</keyword>
<feature type="transmembrane region" description="Helical" evidence="1">
    <location>
        <begin position="30"/>
        <end position="62"/>
    </location>
</feature>
<protein>
    <submittedName>
        <fullName evidence="2">Uncharacterized protein</fullName>
    </submittedName>
</protein>
<gene>
    <name evidence="2" type="ORF">BOLC5T33596H</name>
</gene>